<keyword evidence="2" id="KW-0472">Membrane</keyword>
<keyword evidence="4" id="KW-1185">Reference proteome</keyword>
<protein>
    <submittedName>
        <fullName evidence="3">Uncharacterized protein</fullName>
    </submittedName>
</protein>
<name>A0A2G5CRB7_AQUCA</name>
<keyword evidence="2" id="KW-0812">Transmembrane</keyword>
<dbReference type="OrthoDB" id="1937859at2759"/>
<feature type="compositionally biased region" description="Basic and acidic residues" evidence="1">
    <location>
        <begin position="155"/>
        <end position="171"/>
    </location>
</feature>
<feature type="compositionally biased region" description="Basic residues" evidence="1">
    <location>
        <begin position="139"/>
        <end position="154"/>
    </location>
</feature>
<accession>A0A2G5CRB7</accession>
<evidence type="ECO:0000313" key="4">
    <source>
        <dbReference type="Proteomes" id="UP000230069"/>
    </source>
</evidence>
<evidence type="ECO:0000256" key="1">
    <source>
        <dbReference type="SAM" id="MobiDB-lite"/>
    </source>
</evidence>
<dbReference type="AlphaFoldDB" id="A0A2G5CRB7"/>
<evidence type="ECO:0000313" key="3">
    <source>
        <dbReference type="EMBL" id="PIA33816.1"/>
    </source>
</evidence>
<dbReference type="Proteomes" id="UP000230069">
    <property type="component" value="Unassembled WGS sequence"/>
</dbReference>
<dbReference type="STRING" id="218851.A0A2G5CRB7"/>
<feature type="region of interest" description="Disordered" evidence="1">
    <location>
        <begin position="135"/>
        <end position="177"/>
    </location>
</feature>
<evidence type="ECO:0000256" key="2">
    <source>
        <dbReference type="SAM" id="Phobius"/>
    </source>
</evidence>
<dbReference type="PANTHER" id="PTHR31903">
    <property type="entry name" value="F12F1.11-RELATED"/>
    <property type="match status" value="1"/>
</dbReference>
<organism evidence="3 4">
    <name type="scientific">Aquilegia coerulea</name>
    <name type="common">Rocky mountain columbine</name>
    <dbReference type="NCBI Taxonomy" id="218851"/>
    <lineage>
        <taxon>Eukaryota</taxon>
        <taxon>Viridiplantae</taxon>
        <taxon>Streptophyta</taxon>
        <taxon>Embryophyta</taxon>
        <taxon>Tracheophyta</taxon>
        <taxon>Spermatophyta</taxon>
        <taxon>Magnoliopsida</taxon>
        <taxon>Ranunculales</taxon>
        <taxon>Ranunculaceae</taxon>
        <taxon>Thalictroideae</taxon>
        <taxon>Aquilegia</taxon>
    </lineage>
</organism>
<dbReference type="EMBL" id="KZ305057">
    <property type="protein sequence ID" value="PIA33816.1"/>
    <property type="molecule type" value="Genomic_DNA"/>
</dbReference>
<feature type="transmembrane region" description="Helical" evidence="2">
    <location>
        <begin position="24"/>
        <end position="46"/>
    </location>
</feature>
<reference evidence="3 4" key="1">
    <citation type="submission" date="2017-09" db="EMBL/GenBank/DDBJ databases">
        <title>WGS assembly of Aquilegia coerulea Goldsmith.</title>
        <authorList>
            <person name="Hodges S."/>
            <person name="Kramer E."/>
            <person name="Nordborg M."/>
            <person name="Tomkins J."/>
            <person name="Borevitz J."/>
            <person name="Derieg N."/>
            <person name="Yan J."/>
            <person name="Mihaltcheva S."/>
            <person name="Hayes R.D."/>
            <person name="Rokhsar D."/>
        </authorList>
    </citation>
    <scope>NUCLEOTIDE SEQUENCE [LARGE SCALE GENOMIC DNA]</scope>
    <source>
        <strain evidence="4">cv. Goldsmith</strain>
    </source>
</reference>
<keyword evidence="2" id="KW-1133">Transmembrane helix</keyword>
<dbReference type="PANTHER" id="PTHR31903:SF4">
    <property type="entry name" value="OS11G0490300 PROTEIN"/>
    <property type="match status" value="1"/>
</dbReference>
<proteinExistence type="predicted"/>
<sequence length="268" mass="30732">MKKLKVKQKGYSILTNKNVDDNDVVVASVLKLLPATILVLIAVLSLEDREVLAYMITRLMKTTNPISLIEDGKKKCTSFNNNPKKNLENKKKSLFFQCGCFDCYTNYWFKWDSSPNRELIHQAIEAYEEHLSKNEKHFNNRGRNKKKKNKNKNKNKTDKMGLSEKPQLNDKNDDDDDGFELCGGSDEGDLFIIEEDYDDCKLEEEEEEVIGKLTETVVVNVMDDDDDVQVEVMGLCCSSSHKGFARKVLPDVLELFNSRLWSLWGTAV</sequence>
<dbReference type="InParanoid" id="A0A2G5CRB7"/>
<gene>
    <name evidence="3" type="ORF">AQUCO_04000113v1</name>
</gene>